<evidence type="ECO:0000313" key="1">
    <source>
        <dbReference type="EMBL" id="BCB75109.1"/>
    </source>
</evidence>
<protein>
    <submittedName>
        <fullName evidence="1">Uncharacterized protein</fullName>
    </submittedName>
</protein>
<accession>A0A6F8XMU1</accession>
<gene>
    <name evidence="1" type="ORF">Pflav_015190</name>
</gene>
<organism evidence="1 2">
    <name type="scientific">Phytohabitans flavus</name>
    <dbReference type="NCBI Taxonomy" id="1076124"/>
    <lineage>
        <taxon>Bacteria</taxon>
        <taxon>Bacillati</taxon>
        <taxon>Actinomycetota</taxon>
        <taxon>Actinomycetes</taxon>
        <taxon>Micromonosporales</taxon>
        <taxon>Micromonosporaceae</taxon>
    </lineage>
</organism>
<proteinExistence type="predicted"/>
<dbReference type="KEGG" id="pfla:Pflav_015190"/>
<reference evidence="1 2" key="2">
    <citation type="submission" date="2020-03" db="EMBL/GenBank/DDBJ databases">
        <authorList>
            <person name="Ichikawa N."/>
            <person name="Kimura A."/>
            <person name="Kitahashi Y."/>
            <person name="Uohara A."/>
        </authorList>
    </citation>
    <scope>NUCLEOTIDE SEQUENCE [LARGE SCALE GENOMIC DNA]</scope>
    <source>
        <strain evidence="1 2">NBRC 107702</strain>
    </source>
</reference>
<dbReference type="RefSeq" id="WP_173034708.1">
    <property type="nucleotide sequence ID" value="NZ_AP022870.1"/>
</dbReference>
<reference evidence="1 2" key="1">
    <citation type="submission" date="2020-03" db="EMBL/GenBank/DDBJ databases">
        <title>Whole genome shotgun sequence of Phytohabitans flavus NBRC 107702.</title>
        <authorList>
            <person name="Komaki H."/>
            <person name="Tamura T."/>
        </authorList>
    </citation>
    <scope>NUCLEOTIDE SEQUENCE [LARGE SCALE GENOMIC DNA]</scope>
    <source>
        <strain evidence="1 2">NBRC 107702</strain>
    </source>
</reference>
<sequence>MEQITAAIPTASQVKSKMAALDPAFDPLSYGFRDFLAQLGHRVRTRPRP</sequence>
<keyword evidence="2" id="KW-1185">Reference proteome</keyword>
<dbReference type="EMBL" id="AP022870">
    <property type="protein sequence ID" value="BCB75109.1"/>
    <property type="molecule type" value="Genomic_DNA"/>
</dbReference>
<dbReference type="Proteomes" id="UP000502508">
    <property type="component" value="Chromosome"/>
</dbReference>
<name>A0A6F8XMU1_9ACTN</name>
<dbReference type="AlphaFoldDB" id="A0A6F8XMU1"/>
<evidence type="ECO:0000313" key="2">
    <source>
        <dbReference type="Proteomes" id="UP000502508"/>
    </source>
</evidence>